<dbReference type="Pfam" id="PF04177">
    <property type="entry name" value="TAP42"/>
    <property type="match status" value="1"/>
</dbReference>
<reference evidence="2 3" key="1">
    <citation type="submission" date="2015-12" db="EMBL/GenBank/DDBJ databases">
        <title>Dictyostelia acquired genes for synthesis and detection of signals that induce cell-type specialization by lateral gene transfer from prokaryotes.</title>
        <authorList>
            <person name="Gloeckner G."/>
            <person name="Schaap P."/>
        </authorList>
    </citation>
    <scope>NUCLEOTIDE SEQUENCE [LARGE SCALE GENOMIC DNA]</scope>
    <source>
        <strain evidence="2 3">TK</strain>
    </source>
</reference>
<dbReference type="InterPro" id="IPR007304">
    <property type="entry name" value="TAP46-like"/>
</dbReference>
<dbReference type="STRING" id="361077.A0A151Z5E5"/>
<evidence type="ECO:0000313" key="3">
    <source>
        <dbReference type="Proteomes" id="UP000076078"/>
    </source>
</evidence>
<dbReference type="InParanoid" id="A0A151Z5E5"/>
<dbReference type="FunCoup" id="A0A151Z5E5">
    <property type="interactions" value="676"/>
</dbReference>
<dbReference type="InterPro" id="IPR038511">
    <property type="entry name" value="TAP42/TAP46-like_sf"/>
</dbReference>
<feature type="region of interest" description="Disordered" evidence="1">
    <location>
        <begin position="1"/>
        <end position="20"/>
    </location>
</feature>
<evidence type="ECO:0000313" key="2">
    <source>
        <dbReference type="EMBL" id="KYQ89155.1"/>
    </source>
</evidence>
<name>A0A151Z5E5_TIELA</name>
<accession>A0A151Z5E5</accession>
<gene>
    <name evidence="2" type="ORF">DLAC_10397</name>
</gene>
<feature type="region of interest" description="Disordered" evidence="1">
    <location>
        <begin position="302"/>
        <end position="356"/>
    </location>
</feature>
<feature type="compositionally biased region" description="Basic and acidic residues" evidence="1">
    <location>
        <begin position="326"/>
        <end position="347"/>
    </location>
</feature>
<protein>
    <recommendedName>
        <fullName evidence="4">TAP42 family protein</fullName>
    </recommendedName>
</protein>
<organism evidence="2 3">
    <name type="scientific">Tieghemostelium lacteum</name>
    <name type="common">Slime mold</name>
    <name type="synonym">Dictyostelium lacteum</name>
    <dbReference type="NCBI Taxonomy" id="361077"/>
    <lineage>
        <taxon>Eukaryota</taxon>
        <taxon>Amoebozoa</taxon>
        <taxon>Evosea</taxon>
        <taxon>Eumycetozoa</taxon>
        <taxon>Dictyostelia</taxon>
        <taxon>Dictyosteliales</taxon>
        <taxon>Raperosteliaceae</taxon>
        <taxon>Tieghemostelium</taxon>
    </lineage>
</organism>
<dbReference type="PANTHER" id="PTHR10933:SF9">
    <property type="entry name" value="IMMUNOGLOBULIN-BINDING PROTEIN 1"/>
    <property type="match status" value="1"/>
</dbReference>
<dbReference type="Gene3D" id="1.25.40.540">
    <property type="entry name" value="TAP42-like family"/>
    <property type="match status" value="1"/>
</dbReference>
<dbReference type="OMA" id="EYELCEA"/>
<keyword evidence="3" id="KW-1185">Reference proteome</keyword>
<evidence type="ECO:0000256" key="1">
    <source>
        <dbReference type="SAM" id="MobiDB-lite"/>
    </source>
</evidence>
<proteinExistence type="predicted"/>
<dbReference type="GO" id="GO:0005829">
    <property type="term" value="C:cytosol"/>
    <property type="evidence" value="ECO:0007669"/>
    <property type="project" value="TreeGrafter"/>
</dbReference>
<dbReference type="PANTHER" id="PTHR10933">
    <property type="entry name" value="IMMUNOGLOBULIN-BINDING PROTEIN 1"/>
    <property type="match status" value="1"/>
</dbReference>
<dbReference type="EMBL" id="LODT01000042">
    <property type="protein sequence ID" value="KYQ89155.1"/>
    <property type="molecule type" value="Genomic_DNA"/>
</dbReference>
<sequence>MDPNNNNNNNSTTITSTTSTVSEKKQEISLFEAFRIGQRIYVGLEDSQLSANDAEYQKLVKDAISKFLVSNLYINNDSVFSKNEELEDIRTDLLKYLLVPYYLSELFLKIIDGSRVKNLKMAKMKIMEFLHRMEKLEIIDKEDLAVIQREGKTDPLERRNELISRGKRDKELKEKLKYIVKKREDLLKNQSGEIDDEMEDCGDEELERSFITALLQDAISKGISSLETIEVELPMLIEIEVLKDKHGGVLPPQAPPKSSGIGNFQILPDGRRVMLDKVFRPSHILPTMTPQEAVELEMHNGGMVKGKGGAQSSVKNQESDDEDDKEESHEELIKKRNWDDFKDDNKRGWGNKRNFG</sequence>
<dbReference type="GO" id="GO:0051721">
    <property type="term" value="F:protein phosphatase 2A binding"/>
    <property type="evidence" value="ECO:0007669"/>
    <property type="project" value="TreeGrafter"/>
</dbReference>
<dbReference type="GO" id="GO:0035303">
    <property type="term" value="P:regulation of dephosphorylation"/>
    <property type="evidence" value="ECO:0007669"/>
    <property type="project" value="TreeGrafter"/>
</dbReference>
<dbReference type="OrthoDB" id="10261753at2759"/>
<comment type="caution">
    <text evidence="2">The sequence shown here is derived from an EMBL/GenBank/DDBJ whole genome shotgun (WGS) entry which is preliminary data.</text>
</comment>
<dbReference type="GO" id="GO:0009966">
    <property type="term" value="P:regulation of signal transduction"/>
    <property type="evidence" value="ECO:0007669"/>
    <property type="project" value="InterPro"/>
</dbReference>
<dbReference type="AlphaFoldDB" id="A0A151Z5E5"/>
<evidence type="ECO:0008006" key="4">
    <source>
        <dbReference type="Google" id="ProtNLM"/>
    </source>
</evidence>
<dbReference type="Proteomes" id="UP000076078">
    <property type="component" value="Unassembled WGS sequence"/>
</dbReference>